<dbReference type="InterPro" id="IPR029058">
    <property type="entry name" value="AB_hydrolase_fold"/>
</dbReference>
<feature type="transmembrane region" description="Helical" evidence="1">
    <location>
        <begin position="162"/>
        <end position="182"/>
    </location>
</feature>
<evidence type="ECO:0000256" key="1">
    <source>
        <dbReference type="SAM" id="Phobius"/>
    </source>
</evidence>
<evidence type="ECO:0000313" key="3">
    <source>
        <dbReference type="Proteomes" id="UP001211065"/>
    </source>
</evidence>
<keyword evidence="1" id="KW-0812">Transmembrane</keyword>
<sequence length="385" mass="45050">MTESQRVQLINRILDENKSESDFKKFICEWFYLINEKGQKIQVKELDFHLLKRENIKEWLAWAFFTETLESLCEKNILLIEEIIKKIELDKAIKIEEGYNNSVHSNHLNFSPVEAWNKPFIVYFALNCCEIGGYVIYYFLGFKKCSKKLNNNTKFSYFYRPVHFPGIGVGVFVYCSFFRNIIRKDDDRPIFIVELPHVSHQLVSAAEIPNIEETVKLVELMLKANNYHDAIFIGHSLGSVYSSWMNKYSSLRCTLILIDPVCFQLYSPDLIFNFLHRPFSNAPQFLLRWISRELYISHFINRHFAWHLNVMFPENLPTGSRVYISLKDSLINAPKVWEYLSSHGINGKAYANLDHASFLFDKEAFQEIVDGIVAVSNSFDVIKSD</sequence>
<reference evidence="2" key="1">
    <citation type="submission" date="2020-05" db="EMBL/GenBank/DDBJ databases">
        <title>Phylogenomic resolution of chytrid fungi.</title>
        <authorList>
            <person name="Stajich J.E."/>
            <person name="Amses K."/>
            <person name="Simmons R."/>
            <person name="Seto K."/>
            <person name="Myers J."/>
            <person name="Bonds A."/>
            <person name="Quandt C.A."/>
            <person name="Barry K."/>
            <person name="Liu P."/>
            <person name="Grigoriev I."/>
            <person name="Longcore J.E."/>
            <person name="James T.Y."/>
        </authorList>
    </citation>
    <scope>NUCLEOTIDE SEQUENCE</scope>
    <source>
        <strain evidence="2">JEL0476</strain>
    </source>
</reference>
<name>A0AAD5TV49_9FUNG</name>
<dbReference type="PANTHER" id="PTHR37471">
    <property type="entry name" value="UNNAMED PRODUCT"/>
    <property type="match status" value="1"/>
</dbReference>
<dbReference type="Proteomes" id="UP001211065">
    <property type="component" value="Unassembled WGS sequence"/>
</dbReference>
<gene>
    <name evidence="2" type="ORF">HK099_008736</name>
</gene>
<keyword evidence="3" id="KW-1185">Reference proteome</keyword>
<evidence type="ECO:0000313" key="2">
    <source>
        <dbReference type="EMBL" id="KAJ3208359.1"/>
    </source>
</evidence>
<dbReference type="AlphaFoldDB" id="A0AAD5TV49"/>
<comment type="caution">
    <text evidence="2">The sequence shown here is derived from an EMBL/GenBank/DDBJ whole genome shotgun (WGS) entry which is preliminary data.</text>
</comment>
<protein>
    <recommendedName>
        <fullName evidence="4">AB hydrolase-1 domain-containing protein</fullName>
    </recommendedName>
</protein>
<feature type="transmembrane region" description="Helical" evidence="1">
    <location>
        <begin position="120"/>
        <end position="142"/>
    </location>
</feature>
<dbReference type="PANTHER" id="PTHR37471:SF1">
    <property type="entry name" value="AB HYDROLASE-1 DOMAIN-CONTAINING PROTEIN"/>
    <property type="match status" value="1"/>
</dbReference>
<keyword evidence="1" id="KW-0472">Membrane</keyword>
<proteinExistence type="predicted"/>
<accession>A0AAD5TV49</accession>
<dbReference type="SUPFAM" id="SSF53474">
    <property type="entry name" value="alpha/beta-Hydrolases"/>
    <property type="match status" value="1"/>
</dbReference>
<keyword evidence="1" id="KW-1133">Transmembrane helix</keyword>
<dbReference type="EMBL" id="JADGJW010000999">
    <property type="protein sequence ID" value="KAJ3208359.1"/>
    <property type="molecule type" value="Genomic_DNA"/>
</dbReference>
<evidence type="ECO:0008006" key="4">
    <source>
        <dbReference type="Google" id="ProtNLM"/>
    </source>
</evidence>
<organism evidence="2 3">
    <name type="scientific">Clydaea vesicula</name>
    <dbReference type="NCBI Taxonomy" id="447962"/>
    <lineage>
        <taxon>Eukaryota</taxon>
        <taxon>Fungi</taxon>
        <taxon>Fungi incertae sedis</taxon>
        <taxon>Chytridiomycota</taxon>
        <taxon>Chytridiomycota incertae sedis</taxon>
        <taxon>Chytridiomycetes</taxon>
        <taxon>Lobulomycetales</taxon>
        <taxon>Lobulomycetaceae</taxon>
        <taxon>Clydaea</taxon>
    </lineage>
</organism>